<evidence type="ECO:0000256" key="2">
    <source>
        <dbReference type="SAM" id="MobiDB-lite"/>
    </source>
</evidence>
<dbReference type="STRING" id="35525.A0A162DCT5"/>
<dbReference type="GO" id="GO:1990380">
    <property type="term" value="F:K48-linked deubiquitinase activity"/>
    <property type="evidence" value="ECO:0007669"/>
    <property type="project" value="InterPro"/>
</dbReference>
<dbReference type="EMBL" id="LRGB01002860">
    <property type="protein sequence ID" value="KZS05875.1"/>
    <property type="molecule type" value="Genomic_DNA"/>
</dbReference>
<feature type="compositionally biased region" description="Basic and acidic residues" evidence="2">
    <location>
        <begin position="34"/>
        <end position="46"/>
    </location>
</feature>
<feature type="compositionally biased region" description="Basic and acidic residues" evidence="2">
    <location>
        <begin position="337"/>
        <end position="346"/>
    </location>
</feature>
<comment type="similarity">
    <text evidence="1">Belongs to the MINDY deubiquitinase family. FAM63 subfamily.</text>
</comment>
<feature type="compositionally biased region" description="Basic and acidic residues" evidence="2">
    <location>
        <begin position="353"/>
        <end position="372"/>
    </location>
</feature>
<feature type="compositionally biased region" description="Low complexity" evidence="2">
    <location>
        <begin position="423"/>
        <end position="433"/>
    </location>
</feature>
<feature type="compositionally biased region" description="Basic and acidic residues" evidence="2">
    <location>
        <begin position="174"/>
        <end position="189"/>
    </location>
</feature>
<dbReference type="Proteomes" id="UP000076858">
    <property type="component" value="Unassembled WGS sequence"/>
</dbReference>
<feature type="compositionally biased region" description="Basic and acidic residues" evidence="2">
    <location>
        <begin position="145"/>
        <end position="161"/>
    </location>
</feature>
<feature type="region of interest" description="Disordered" evidence="2">
    <location>
        <begin position="417"/>
        <end position="461"/>
    </location>
</feature>
<dbReference type="AlphaFoldDB" id="A0A162DCT5"/>
<dbReference type="PANTHER" id="PTHR18063:SF6">
    <property type="entry name" value="UBIQUITIN CARBOXYL-TERMINAL HYDROLASE"/>
    <property type="match status" value="1"/>
</dbReference>
<gene>
    <name evidence="4" type="ORF">APZ42_030846</name>
</gene>
<feature type="compositionally biased region" description="Basic and acidic residues" evidence="2">
    <location>
        <begin position="440"/>
        <end position="449"/>
    </location>
</feature>
<dbReference type="InterPro" id="IPR033979">
    <property type="entry name" value="MINDY_domain"/>
</dbReference>
<feature type="compositionally biased region" description="Basic and acidic residues" evidence="2">
    <location>
        <begin position="291"/>
        <end position="312"/>
    </location>
</feature>
<dbReference type="GO" id="GO:0071108">
    <property type="term" value="P:protein K48-linked deubiquitination"/>
    <property type="evidence" value="ECO:0007669"/>
    <property type="project" value="TreeGrafter"/>
</dbReference>
<feature type="compositionally biased region" description="Acidic residues" evidence="2">
    <location>
        <begin position="313"/>
        <end position="324"/>
    </location>
</feature>
<evidence type="ECO:0000256" key="1">
    <source>
        <dbReference type="ARBA" id="ARBA00006616"/>
    </source>
</evidence>
<sequence>MEHVTSTSPNWVVQSESQSSENAKEVEQTAPQVEVKEQPRPEHLEFDNSSPREQVIDKVDKEMTEEAEANRAKNVQSTDEQLNCEDREVSIEKKLLMTDDGEGDLGNDSRTSADNQNTEKIEQEKIPEEEFSMAENVASPAQHNKNTEEESIEKSQLKAETEGGNDGKGCIDQLEEKNMNNKEVTKDETNLVEMEPSADIHIGHQETSEKPEENIMEKKDADGDDGTSSTGQQEEIPKQGNKLVEDAPTHDKQIDHQETEEKPQGNLMGKEDGDGDDGNDGRACTGQQELHMVEQTENLKEEIRMVESKQSTEDQENFEEEIEGIEQKLSELSFQEIEQRGDDACHTEANATESKEKVSEQEPEEQKPEEQKNIPFQETYTDGDHETVQDIVLENHDKPTQVIEAVLEVENVSDLQAEREQENPIPEIEINAAQCSTATESEKDIEKEPTVSSNVEVDKEDNHINQPTEPLEIRKEEIAEKPVSEEPVQSCNPVEEAIYSEIVTTSEMEDPPVNHDVEVRSPTPPSTLPIATTSPSAKVNTTPPADMLHHIKNIQFKDKNVGIVTQNENGPCPLVAIINVLLLRRQITLPAHSEIVAAAKLMEHIGDAMLESVPKNLSGEVRLNYEQNMHDAMAVLPKLQTGLDVNVKFTGVRDFEYTPECIIFDLLRVPLFHGWLVDPQAPEVVSAVGQAGYNQLVEKVISQKCSNDENAVLEALVIENFLERSASQLTYHGLSELITSMEDDEIGVLFRNNHFSTIYKHQKELLQLVTDQGFLGEPSVVWETLCSIDGDGQFVDSHFRTVPPKPELAPSGESASPNASAQLTAEQQIDHDFLVALSLQEEQQQQDQPAAVQEEVVGDVGEDVAKTLTENERTSQEQRDLELARQLQLEERHAAEAEAETVERETSAASSQQSPATGQRSPPPQSSKKKDCTIL</sequence>
<organism evidence="4 5">
    <name type="scientific">Daphnia magna</name>
    <dbReference type="NCBI Taxonomy" id="35525"/>
    <lineage>
        <taxon>Eukaryota</taxon>
        <taxon>Metazoa</taxon>
        <taxon>Ecdysozoa</taxon>
        <taxon>Arthropoda</taxon>
        <taxon>Crustacea</taxon>
        <taxon>Branchiopoda</taxon>
        <taxon>Diplostraca</taxon>
        <taxon>Cladocera</taxon>
        <taxon>Anomopoda</taxon>
        <taxon>Daphniidae</taxon>
        <taxon>Daphnia</taxon>
    </lineage>
</organism>
<name>A0A162DCT5_9CRUS</name>
<protein>
    <recommendedName>
        <fullName evidence="3">MINDY deubiquitinase domain-containing protein</fullName>
    </recommendedName>
</protein>
<feature type="region of interest" description="Disordered" evidence="2">
    <location>
        <begin position="803"/>
        <end position="822"/>
    </location>
</feature>
<accession>A0A162DCT5</accession>
<feature type="compositionally biased region" description="Basic and acidic residues" evidence="2">
    <location>
        <begin position="201"/>
        <end position="221"/>
    </location>
</feature>
<comment type="caution">
    <text evidence="4">The sequence shown here is derived from an EMBL/GenBank/DDBJ whole genome shotgun (WGS) entry which is preliminary data.</text>
</comment>
<feature type="compositionally biased region" description="Basic and acidic residues" evidence="2">
    <location>
        <begin position="243"/>
        <end position="263"/>
    </location>
</feature>
<feature type="domain" description="MINDY deubiquitinase" evidence="3">
    <location>
        <begin position="549"/>
        <end position="799"/>
    </location>
</feature>
<keyword evidence="5" id="KW-1185">Reference proteome</keyword>
<evidence type="ECO:0000259" key="3">
    <source>
        <dbReference type="Pfam" id="PF04424"/>
    </source>
</evidence>
<evidence type="ECO:0000313" key="5">
    <source>
        <dbReference type="Proteomes" id="UP000076858"/>
    </source>
</evidence>
<dbReference type="OrthoDB" id="10261212at2759"/>
<dbReference type="GO" id="GO:0016807">
    <property type="term" value="F:cysteine-type carboxypeptidase activity"/>
    <property type="evidence" value="ECO:0007669"/>
    <property type="project" value="TreeGrafter"/>
</dbReference>
<dbReference type="GO" id="GO:0071944">
    <property type="term" value="C:cell periphery"/>
    <property type="evidence" value="ECO:0007669"/>
    <property type="project" value="TreeGrafter"/>
</dbReference>
<feature type="compositionally biased region" description="Polar residues" evidence="2">
    <location>
        <begin position="813"/>
        <end position="822"/>
    </location>
</feature>
<feature type="compositionally biased region" description="Basic and acidic residues" evidence="2">
    <location>
        <begin position="117"/>
        <end position="128"/>
    </location>
</feature>
<evidence type="ECO:0000313" key="4">
    <source>
        <dbReference type="EMBL" id="KZS05875.1"/>
    </source>
</evidence>
<proteinExistence type="inferred from homology"/>
<dbReference type="InterPro" id="IPR007518">
    <property type="entry name" value="MINDY"/>
</dbReference>
<dbReference type="GO" id="GO:0005829">
    <property type="term" value="C:cytosol"/>
    <property type="evidence" value="ECO:0007669"/>
    <property type="project" value="TreeGrafter"/>
</dbReference>
<feature type="compositionally biased region" description="Polar residues" evidence="2">
    <location>
        <begin position="1"/>
        <end position="21"/>
    </location>
</feature>
<feature type="compositionally biased region" description="Basic and acidic residues" evidence="2">
    <location>
        <begin position="54"/>
        <end position="71"/>
    </location>
</feature>
<feature type="compositionally biased region" description="Basic and acidic residues" evidence="2">
    <location>
        <begin position="888"/>
        <end position="906"/>
    </location>
</feature>
<feature type="region of interest" description="Disordered" evidence="2">
    <location>
        <begin position="888"/>
        <end position="935"/>
    </location>
</feature>
<reference evidence="4 5" key="1">
    <citation type="submission" date="2016-03" db="EMBL/GenBank/DDBJ databases">
        <title>EvidentialGene: Evidence-directed Construction of Genes on Genomes.</title>
        <authorList>
            <person name="Gilbert D.G."/>
            <person name="Choi J.-H."/>
            <person name="Mockaitis K."/>
            <person name="Colbourne J."/>
            <person name="Pfrender M."/>
        </authorList>
    </citation>
    <scope>NUCLEOTIDE SEQUENCE [LARGE SCALE GENOMIC DNA]</scope>
    <source>
        <strain evidence="4 5">Xinb3</strain>
        <tissue evidence="4">Complete organism</tissue>
    </source>
</reference>
<feature type="compositionally biased region" description="Basic and acidic residues" evidence="2">
    <location>
        <begin position="84"/>
        <end position="97"/>
    </location>
</feature>
<dbReference type="Pfam" id="PF04424">
    <property type="entry name" value="MINDY_DUB"/>
    <property type="match status" value="1"/>
</dbReference>
<dbReference type="GO" id="GO:0004843">
    <property type="term" value="F:cysteine-type deubiquitinase activity"/>
    <property type="evidence" value="ECO:0007669"/>
    <property type="project" value="InterPro"/>
</dbReference>
<feature type="region of interest" description="Disordered" evidence="2">
    <location>
        <begin position="1"/>
        <end position="388"/>
    </location>
</feature>
<dbReference type="PANTHER" id="PTHR18063">
    <property type="entry name" value="NF-E2 INDUCIBLE PROTEIN"/>
    <property type="match status" value="1"/>
</dbReference>